<dbReference type="InterPro" id="IPR003441">
    <property type="entry name" value="NAC-dom"/>
</dbReference>
<feature type="domain" description="NAC" evidence="5">
    <location>
        <begin position="15"/>
        <end position="164"/>
    </location>
</feature>
<dbReference type="EMBL" id="JAMFTS010000004">
    <property type="protein sequence ID" value="KAJ4757684.1"/>
    <property type="molecule type" value="Genomic_DNA"/>
</dbReference>
<dbReference type="PROSITE" id="PS51005">
    <property type="entry name" value="NAC"/>
    <property type="match status" value="1"/>
</dbReference>
<keyword evidence="4" id="KW-0539">Nucleus</keyword>
<dbReference type="SUPFAM" id="SSF101941">
    <property type="entry name" value="NAC domain"/>
    <property type="match status" value="1"/>
</dbReference>
<dbReference type="GO" id="GO:0006355">
    <property type="term" value="P:regulation of DNA-templated transcription"/>
    <property type="evidence" value="ECO:0007669"/>
    <property type="project" value="InterPro"/>
</dbReference>
<keyword evidence="2" id="KW-0238">DNA-binding</keyword>
<keyword evidence="1" id="KW-0805">Transcription regulation</keyword>
<dbReference type="Gene3D" id="2.170.150.80">
    <property type="entry name" value="NAC domain"/>
    <property type="match status" value="1"/>
</dbReference>
<evidence type="ECO:0000256" key="2">
    <source>
        <dbReference type="ARBA" id="ARBA00023125"/>
    </source>
</evidence>
<sequence>MERKITSSNETKIRLLPGFRFDPTDQELLLYYLKPKVFSFPLPSGVIPEINFKKFDPWDLPGASHGERYFFNQLEAKYRGNTMYRLTSSGYWKVTGKDRPVMTSQSNRTIGIKRVLTFYIGRLTRGSHTNWIMHEYRLTESNSIGTYKMCNATNDWTVCRIFEKNNKYRSPKMETIRSSSRDRVLIQDSWIPSFRSDFAASSSCITNSDEVEQNSTCTSNPSIQPNK</sequence>
<dbReference type="Proteomes" id="UP001140206">
    <property type="component" value="Chromosome 4"/>
</dbReference>
<keyword evidence="7" id="KW-1185">Reference proteome</keyword>
<dbReference type="InterPro" id="IPR036093">
    <property type="entry name" value="NAC_dom_sf"/>
</dbReference>
<reference evidence="6" key="1">
    <citation type="submission" date="2022-08" db="EMBL/GenBank/DDBJ databases">
        <authorList>
            <person name="Marques A."/>
        </authorList>
    </citation>
    <scope>NUCLEOTIDE SEQUENCE</scope>
    <source>
        <strain evidence="6">RhyPub2mFocal</strain>
        <tissue evidence="6">Leaves</tissue>
    </source>
</reference>
<evidence type="ECO:0000256" key="1">
    <source>
        <dbReference type="ARBA" id="ARBA00023015"/>
    </source>
</evidence>
<name>A0AAV8CPU6_9POAL</name>
<evidence type="ECO:0000256" key="3">
    <source>
        <dbReference type="ARBA" id="ARBA00023163"/>
    </source>
</evidence>
<dbReference type="GO" id="GO:0003677">
    <property type="term" value="F:DNA binding"/>
    <property type="evidence" value="ECO:0007669"/>
    <property type="project" value="UniProtKB-KW"/>
</dbReference>
<protein>
    <submittedName>
        <fullName evidence="6">NAC domain protein</fullName>
    </submittedName>
</protein>
<accession>A0AAV8CPU6</accession>
<proteinExistence type="predicted"/>
<evidence type="ECO:0000259" key="5">
    <source>
        <dbReference type="PROSITE" id="PS51005"/>
    </source>
</evidence>
<evidence type="ECO:0000313" key="7">
    <source>
        <dbReference type="Proteomes" id="UP001140206"/>
    </source>
</evidence>
<dbReference type="AlphaFoldDB" id="A0AAV8CPU6"/>
<dbReference type="PANTHER" id="PTHR31744">
    <property type="entry name" value="PROTEIN CUP-SHAPED COTYLEDON 2-RELATED"/>
    <property type="match status" value="1"/>
</dbReference>
<keyword evidence="3" id="KW-0804">Transcription</keyword>
<organism evidence="6 7">
    <name type="scientific">Rhynchospora pubera</name>
    <dbReference type="NCBI Taxonomy" id="906938"/>
    <lineage>
        <taxon>Eukaryota</taxon>
        <taxon>Viridiplantae</taxon>
        <taxon>Streptophyta</taxon>
        <taxon>Embryophyta</taxon>
        <taxon>Tracheophyta</taxon>
        <taxon>Spermatophyta</taxon>
        <taxon>Magnoliopsida</taxon>
        <taxon>Liliopsida</taxon>
        <taxon>Poales</taxon>
        <taxon>Cyperaceae</taxon>
        <taxon>Cyperoideae</taxon>
        <taxon>Rhynchosporeae</taxon>
        <taxon>Rhynchospora</taxon>
    </lineage>
</organism>
<dbReference type="PANTHER" id="PTHR31744:SF93">
    <property type="entry name" value="NAC DOMAIN-CONTAINING PROTEIN"/>
    <property type="match status" value="1"/>
</dbReference>
<evidence type="ECO:0000256" key="4">
    <source>
        <dbReference type="ARBA" id="ARBA00023242"/>
    </source>
</evidence>
<comment type="caution">
    <text evidence="6">The sequence shown here is derived from an EMBL/GenBank/DDBJ whole genome shotgun (WGS) entry which is preliminary data.</text>
</comment>
<evidence type="ECO:0000313" key="6">
    <source>
        <dbReference type="EMBL" id="KAJ4757684.1"/>
    </source>
</evidence>
<dbReference type="Pfam" id="PF02365">
    <property type="entry name" value="NAM"/>
    <property type="match status" value="1"/>
</dbReference>
<gene>
    <name evidence="6" type="ORF">LUZ62_068059</name>
</gene>